<dbReference type="STRING" id="1070870.SAMN05444351_0890"/>
<feature type="region of interest" description="Disordered" evidence="1">
    <location>
        <begin position="1"/>
        <end position="26"/>
    </location>
</feature>
<feature type="transmembrane region" description="Helical" evidence="2">
    <location>
        <begin position="281"/>
        <end position="314"/>
    </location>
</feature>
<evidence type="ECO:0000313" key="4">
    <source>
        <dbReference type="Proteomes" id="UP000184471"/>
    </source>
</evidence>
<organism evidence="3 4">
    <name type="scientific">Geodermatophilus nigrescens</name>
    <dbReference type="NCBI Taxonomy" id="1070870"/>
    <lineage>
        <taxon>Bacteria</taxon>
        <taxon>Bacillati</taxon>
        <taxon>Actinomycetota</taxon>
        <taxon>Actinomycetes</taxon>
        <taxon>Geodermatophilales</taxon>
        <taxon>Geodermatophilaceae</taxon>
        <taxon>Geodermatophilus</taxon>
    </lineage>
</organism>
<evidence type="ECO:0000256" key="2">
    <source>
        <dbReference type="SAM" id="Phobius"/>
    </source>
</evidence>
<evidence type="ECO:0000313" key="3">
    <source>
        <dbReference type="EMBL" id="SHF81518.1"/>
    </source>
</evidence>
<sequence>MGSCPVVAPDPTPTAAAPEGPRDPLAETARPDVVVGLVAAPGAALEVADELAADLAGALRERHPDVAWDVRVVEDGLVQPPADDAEIVAAARGRLLVEEWDLAVCVTDLPLSVDRRTVVAHASPVHGVAVLSLPALGAVGRRRRALQTSVGLVAALLGDDGGDDPEALRRRVRELAADTDGQDGVGFTARVLSGNLRLLVGMVRANRPWRLTISLSRALTAAVAAGVFALITPDVWLLADRFGLARHLTVGLGSVVAICATLVVGAELWERARSRRVRKQVALFNLATVATVVIGVLTLYAALFLLALAGSLLLVPPGLFADGLGHRASLGDYLELAWLTSSLATVGGALGAGLESDEAVRDAAYTHRAGQDG</sequence>
<feature type="transmembrane region" description="Helical" evidence="2">
    <location>
        <begin position="251"/>
        <end position="269"/>
    </location>
</feature>
<gene>
    <name evidence="3" type="ORF">SAMN05444351_0890</name>
</gene>
<protein>
    <submittedName>
        <fullName evidence="3">Uncharacterized protein</fullName>
    </submittedName>
</protein>
<keyword evidence="2" id="KW-0812">Transmembrane</keyword>
<keyword evidence="2" id="KW-0472">Membrane</keyword>
<evidence type="ECO:0000256" key="1">
    <source>
        <dbReference type="SAM" id="MobiDB-lite"/>
    </source>
</evidence>
<dbReference type="Proteomes" id="UP000184471">
    <property type="component" value="Unassembled WGS sequence"/>
</dbReference>
<name>A0A1M5EQF7_9ACTN</name>
<proteinExistence type="predicted"/>
<feature type="transmembrane region" description="Helical" evidence="2">
    <location>
        <begin position="211"/>
        <end position="231"/>
    </location>
</feature>
<reference evidence="3 4" key="1">
    <citation type="submission" date="2016-11" db="EMBL/GenBank/DDBJ databases">
        <authorList>
            <person name="Jaros S."/>
            <person name="Januszkiewicz K."/>
            <person name="Wedrychowicz H."/>
        </authorList>
    </citation>
    <scope>NUCLEOTIDE SEQUENCE [LARGE SCALE GENOMIC DNA]</scope>
    <source>
        <strain evidence="3 4">DSM 45408</strain>
    </source>
</reference>
<dbReference type="AlphaFoldDB" id="A0A1M5EQF7"/>
<dbReference type="EMBL" id="FQVX01000001">
    <property type="protein sequence ID" value="SHF81518.1"/>
    <property type="molecule type" value="Genomic_DNA"/>
</dbReference>
<accession>A0A1M5EQF7</accession>
<keyword evidence="4" id="KW-1185">Reference proteome</keyword>
<keyword evidence="2" id="KW-1133">Transmembrane helix</keyword>
<feature type="compositionally biased region" description="Low complexity" evidence="1">
    <location>
        <begin position="1"/>
        <end position="18"/>
    </location>
</feature>